<reference evidence="3" key="1">
    <citation type="submission" date="2018-05" db="EMBL/GenBank/DDBJ databases">
        <authorList>
            <person name="Lanie J.A."/>
            <person name="Ng W.-L."/>
            <person name="Kazmierczak K.M."/>
            <person name="Andrzejewski T.M."/>
            <person name="Davidsen T.M."/>
            <person name="Wayne K.J."/>
            <person name="Tettelin H."/>
            <person name="Glass J.I."/>
            <person name="Rusch D."/>
            <person name="Podicherti R."/>
            <person name="Tsui H.-C.T."/>
            <person name="Winkler M.E."/>
        </authorList>
    </citation>
    <scope>NUCLEOTIDE SEQUENCE</scope>
</reference>
<gene>
    <name evidence="3" type="ORF">METZ01_LOCUS104893</name>
</gene>
<protein>
    <submittedName>
        <fullName evidence="3">Uncharacterized protein</fullName>
    </submittedName>
</protein>
<feature type="coiled-coil region" evidence="1">
    <location>
        <begin position="8"/>
        <end position="88"/>
    </location>
</feature>
<organism evidence="3">
    <name type="scientific">marine metagenome</name>
    <dbReference type="NCBI Taxonomy" id="408172"/>
    <lineage>
        <taxon>unclassified sequences</taxon>
        <taxon>metagenomes</taxon>
        <taxon>ecological metagenomes</taxon>
    </lineage>
</organism>
<dbReference type="AlphaFoldDB" id="A0A381WHT8"/>
<keyword evidence="1" id="KW-0175">Coiled coil</keyword>
<dbReference type="EMBL" id="UINC01011849">
    <property type="protein sequence ID" value="SVA52039.1"/>
    <property type="molecule type" value="Genomic_DNA"/>
</dbReference>
<proteinExistence type="predicted"/>
<accession>A0A381WHT8</accession>
<evidence type="ECO:0000313" key="3">
    <source>
        <dbReference type="EMBL" id="SVA52039.1"/>
    </source>
</evidence>
<evidence type="ECO:0000256" key="1">
    <source>
        <dbReference type="SAM" id="Coils"/>
    </source>
</evidence>
<sequence>LSSQDAQQELLNRRVTDLEEALEQLRNEYGARLTTIEAEIAQLRAAQLGTPPDVAVTAEEGAAEIVGETMSEEERAELERELAELLGEGTPETTGAGGQGSNQGAGRRFQSQTRNLNQLNPEISVTGDMSAVFADRTGDEEINQFRFNEFEASFQAPLDPYSSAKFFVVQEEGEFKVEEAYIDYNTLPGGLGIKAGQLRLDWGKLNRYHHHSLPQADRPAVHLAIWGEEGLTGLGTSLSWIPPSFLGGYNEVIVQVVNDANEVSFSGQGFDQPVFLVHETNYF</sequence>
<feature type="non-terminal residue" evidence="3">
    <location>
        <position position="1"/>
    </location>
</feature>
<feature type="region of interest" description="Disordered" evidence="2">
    <location>
        <begin position="89"/>
        <end position="109"/>
    </location>
</feature>
<feature type="non-terminal residue" evidence="3">
    <location>
        <position position="283"/>
    </location>
</feature>
<evidence type="ECO:0000256" key="2">
    <source>
        <dbReference type="SAM" id="MobiDB-lite"/>
    </source>
</evidence>
<name>A0A381WHT8_9ZZZZ</name>